<dbReference type="InterPro" id="IPR048350">
    <property type="entry name" value="S-Me-THD-like_C"/>
</dbReference>
<dbReference type="SUPFAM" id="SSF160991">
    <property type="entry name" value="CV3147-like"/>
    <property type="match status" value="1"/>
</dbReference>
<dbReference type="InterPro" id="IPR027479">
    <property type="entry name" value="S-Me-THD_N_sf"/>
</dbReference>
<dbReference type="Gene3D" id="2.40.390.10">
    <property type="entry name" value="CV3147-like"/>
    <property type="match status" value="1"/>
</dbReference>
<dbReference type="Pfam" id="PF20906">
    <property type="entry name" value="S-Me-THD_C"/>
    <property type="match status" value="1"/>
</dbReference>
<organism evidence="3 4">
    <name type="scientific">Kribbella solani</name>
    <dbReference type="NCBI Taxonomy" id="236067"/>
    <lineage>
        <taxon>Bacteria</taxon>
        <taxon>Bacillati</taxon>
        <taxon>Actinomycetota</taxon>
        <taxon>Actinomycetes</taxon>
        <taxon>Propionibacteriales</taxon>
        <taxon>Kribbellaceae</taxon>
        <taxon>Kribbella</taxon>
    </lineage>
</organism>
<name>A0A841E479_9ACTN</name>
<dbReference type="AlphaFoldDB" id="A0A841E479"/>
<evidence type="ECO:0000259" key="2">
    <source>
        <dbReference type="Pfam" id="PF20906"/>
    </source>
</evidence>
<keyword evidence="4" id="KW-1185">Reference proteome</keyword>
<evidence type="ECO:0000313" key="4">
    <source>
        <dbReference type="Proteomes" id="UP000558997"/>
    </source>
</evidence>
<dbReference type="Proteomes" id="UP000558997">
    <property type="component" value="Unassembled WGS sequence"/>
</dbReference>
<feature type="domain" description="S-Me-THD N-terminal" evidence="1">
    <location>
        <begin position="7"/>
        <end position="163"/>
    </location>
</feature>
<evidence type="ECO:0000259" key="1">
    <source>
        <dbReference type="Pfam" id="PF06032"/>
    </source>
</evidence>
<feature type="domain" description="S-Me-THD-like C-terminal" evidence="2">
    <location>
        <begin position="166"/>
        <end position="350"/>
    </location>
</feature>
<dbReference type="Gene3D" id="3.40.1610.10">
    <property type="entry name" value="CV3147-like domain"/>
    <property type="match status" value="1"/>
</dbReference>
<accession>A0A841E479</accession>
<comment type="caution">
    <text evidence="3">The sequence shown here is derived from an EMBL/GenBank/DDBJ whole genome shotgun (WGS) entry which is preliminary data.</text>
</comment>
<dbReference type="InterPro" id="IPR010318">
    <property type="entry name" value="S-Me-THD_N"/>
</dbReference>
<sequence length="358" mass="37376">MMKLRAEDLGALARGAAVLGTGGGGDPHIGRLLAQQALKEHGPVEVVAVGDLPDDACVLPVAMMGAPTVMVEKLPSADQISIAVQTLAKYVGKTPTHLACIEAGGVNSTVPVIAAAQLGLPLVDGDGMGRAFPELQMVLPTLAGIEATPMAIVDEKGNRGVFDTVTNEWAERLARSATVDMGCSAIVSLYAMTGAEVRESFVAGTLSKCVSIGEAIDRAQQLHGDPVAAVVDELGGRLLHVGKVVDVQRRTTTGFARGDAAVDGLDGSQGRLLVLRFQNEHLVAELDGTAIATTPDLIIVLDTESGEPITTESLRYGHRVSVLAAPADERWHSPAGIELVGPRYFGYDLDPIRALETV</sequence>
<evidence type="ECO:0000313" key="3">
    <source>
        <dbReference type="EMBL" id="MBB5983856.1"/>
    </source>
</evidence>
<dbReference type="Pfam" id="PF06032">
    <property type="entry name" value="S-Me-THD_N"/>
    <property type="match status" value="1"/>
</dbReference>
<proteinExistence type="predicted"/>
<reference evidence="3 4" key="1">
    <citation type="submission" date="2020-08" db="EMBL/GenBank/DDBJ databases">
        <title>Sequencing the genomes of 1000 actinobacteria strains.</title>
        <authorList>
            <person name="Klenk H.-P."/>
        </authorList>
    </citation>
    <scope>NUCLEOTIDE SEQUENCE [LARGE SCALE GENOMIC DNA]</scope>
    <source>
        <strain evidence="3 4">DSM 17294</strain>
    </source>
</reference>
<dbReference type="InterPro" id="IPR024071">
    <property type="entry name" value="S-Me-THD_C_sf"/>
</dbReference>
<dbReference type="EMBL" id="JACHNF010000001">
    <property type="protein sequence ID" value="MBB5983856.1"/>
    <property type="molecule type" value="Genomic_DNA"/>
</dbReference>
<protein>
    <submittedName>
        <fullName evidence="3">DUF917 family protein</fullName>
    </submittedName>
</protein>
<gene>
    <name evidence="3" type="ORF">HDA44_007197</name>
</gene>